<evidence type="ECO:0000313" key="2">
    <source>
        <dbReference type="EMBL" id="MBE9211707.1"/>
    </source>
</evidence>
<gene>
    <name evidence="2" type="ORF">IQ247_03075</name>
</gene>
<feature type="transmembrane region" description="Helical" evidence="1">
    <location>
        <begin position="48"/>
        <end position="69"/>
    </location>
</feature>
<evidence type="ECO:0000256" key="1">
    <source>
        <dbReference type="SAM" id="Phobius"/>
    </source>
</evidence>
<dbReference type="InterPro" id="IPR054663">
    <property type="entry name" value="FraC"/>
</dbReference>
<evidence type="ECO:0000313" key="3">
    <source>
        <dbReference type="Proteomes" id="UP000620559"/>
    </source>
</evidence>
<feature type="transmembrane region" description="Helical" evidence="1">
    <location>
        <begin position="158"/>
        <end position="184"/>
    </location>
</feature>
<dbReference type="NCBIfam" id="NF045624">
    <property type="entry name" value="filament_FraC"/>
    <property type="match status" value="1"/>
</dbReference>
<dbReference type="EMBL" id="JADEWL010000006">
    <property type="protein sequence ID" value="MBE9211707.1"/>
    <property type="molecule type" value="Genomic_DNA"/>
</dbReference>
<feature type="transmembrane region" description="Helical" evidence="1">
    <location>
        <begin position="95"/>
        <end position="122"/>
    </location>
</feature>
<dbReference type="Proteomes" id="UP000620559">
    <property type="component" value="Unassembled WGS sequence"/>
</dbReference>
<organism evidence="2 3">
    <name type="scientific">Plectonema cf. radiosum LEGE 06105</name>
    <dbReference type="NCBI Taxonomy" id="945769"/>
    <lineage>
        <taxon>Bacteria</taxon>
        <taxon>Bacillati</taxon>
        <taxon>Cyanobacteriota</taxon>
        <taxon>Cyanophyceae</taxon>
        <taxon>Oscillatoriophycideae</taxon>
        <taxon>Oscillatoriales</taxon>
        <taxon>Microcoleaceae</taxon>
        <taxon>Plectonema</taxon>
    </lineage>
</organism>
<keyword evidence="1" id="KW-0812">Transmembrane</keyword>
<proteinExistence type="predicted"/>
<sequence length="189" mass="21854">MPNFDFSDYFRAFPFGLIIFDFLFLLVAIPIEAYILNKRLKFDKRTSAFYAISINVFSNAIGWIVFFLIEPSTFFRNYKLGLLNFLLYNRLEDNIYGNIILAAFITFFGTLMVKFGLLRLLIIALSEPDDKKAEPEPEDSILLWRKTRRGRKALQSTSLLTTTLIANSLSYSAITLVILFRIFARTNLS</sequence>
<dbReference type="RefSeq" id="WP_193916929.1">
    <property type="nucleotide sequence ID" value="NZ_JADEWL010000006.1"/>
</dbReference>
<protein>
    <submittedName>
        <fullName evidence="2">Filament integrity protein fraC</fullName>
    </submittedName>
</protein>
<accession>A0A8J7K1C6</accession>
<keyword evidence="1" id="KW-0472">Membrane</keyword>
<name>A0A8J7K1C6_9CYAN</name>
<dbReference type="Pfam" id="PF24301">
    <property type="entry name" value="FraC"/>
    <property type="match status" value="1"/>
</dbReference>
<comment type="caution">
    <text evidence="2">The sequence shown here is derived from an EMBL/GenBank/DDBJ whole genome shotgun (WGS) entry which is preliminary data.</text>
</comment>
<keyword evidence="1" id="KW-1133">Transmembrane helix</keyword>
<feature type="transmembrane region" description="Helical" evidence="1">
    <location>
        <begin position="12"/>
        <end position="36"/>
    </location>
</feature>
<dbReference type="AlphaFoldDB" id="A0A8J7K1C6"/>
<keyword evidence="3" id="KW-1185">Reference proteome</keyword>
<reference evidence="2" key="1">
    <citation type="submission" date="2020-10" db="EMBL/GenBank/DDBJ databases">
        <authorList>
            <person name="Castelo-Branco R."/>
            <person name="Eusebio N."/>
            <person name="Adriana R."/>
            <person name="Vieira A."/>
            <person name="Brugerolle De Fraissinette N."/>
            <person name="Rezende De Castro R."/>
            <person name="Schneider M.P."/>
            <person name="Vasconcelos V."/>
            <person name="Leao P.N."/>
        </authorList>
    </citation>
    <scope>NUCLEOTIDE SEQUENCE</scope>
    <source>
        <strain evidence="2">LEGE 06105</strain>
    </source>
</reference>